<sequence>MLLKEVIEGKQVNKSRRLDRSLKLGARIHQVNAFGFAHSETPPHTEPPHALQTANEKLHAALHRATYSSINEWAVARAGR</sequence>
<gene>
    <name evidence="1" type="ORF">VZT92_006637</name>
</gene>
<protein>
    <submittedName>
        <fullName evidence="1">Uncharacterized protein</fullName>
    </submittedName>
</protein>
<evidence type="ECO:0000313" key="1">
    <source>
        <dbReference type="EMBL" id="KAK9536884.1"/>
    </source>
</evidence>
<evidence type="ECO:0000313" key="2">
    <source>
        <dbReference type="Proteomes" id="UP001488805"/>
    </source>
</evidence>
<dbReference type="Proteomes" id="UP001488805">
    <property type="component" value="Unassembled WGS sequence"/>
</dbReference>
<organism evidence="1 2">
    <name type="scientific">Zoarces viviparus</name>
    <name type="common">Viviparous eelpout</name>
    <name type="synonym">Blennius viviparus</name>
    <dbReference type="NCBI Taxonomy" id="48416"/>
    <lineage>
        <taxon>Eukaryota</taxon>
        <taxon>Metazoa</taxon>
        <taxon>Chordata</taxon>
        <taxon>Craniata</taxon>
        <taxon>Vertebrata</taxon>
        <taxon>Euteleostomi</taxon>
        <taxon>Actinopterygii</taxon>
        <taxon>Neopterygii</taxon>
        <taxon>Teleostei</taxon>
        <taxon>Neoteleostei</taxon>
        <taxon>Acanthomorphata</taxon>
        <taxon>Eupercaria</taxon>
        <taxon>Perciformes</taxon>
        <taxon>Cottioidei</taxon>
        <taxon>Zoarcales</taxon>
        <taxon>Zoarcidae</taxon>
        <taxon>Zoarcinae</taxon>
        <taxon>Zoarces</taxon>
    </lineage>
</organism>
<dbReference type="AlphaFoldDB" id="A0AAW1FQF8"/>
<reference evidence="1 2" key="1">
    <citation type="journal article" date="2024" name="Genome Biol. Evol.">
        <title>Chromosome-level genome assembly of the viviparous eelpout Zoarces viviparus.</title>
        <authorList>
            <person name="Fuhrmann N."/>
            <person name="Brasseur M.V."/>
            <person name="Bakowski C.E."/>
            <person name="Podsiadlowski L."/>
            <person name="Prost S."/>
            <person name="Krehenwinkel H."/>
            <person name="Mayer C."/>
        </authorList>
    </citation>
    <scope>NUCLEOTIDE SEQUENCE [LARGE SCALE GENOMIC DNA]</scope>
    <source>
        <strain evidence="1">NO-MEL_2022_Ind0_liver</strain>
    </source>
</reference>
<comment type="caution">
    <text evidence="1">The sequence shown here is derived from an EMBL/GenBank/DDBJ whole genome shotgun (WGS) entry which is preliminary data.</text>
</comment>
<dbReference type="EMBL" id="JBCEZU010000045">
    <property type="protein sequence ID" value="KAK9536884.1"/>
    <property type="molecule type" value="Genomic_DNA"/>
</dbReference>
<name>A0AAW1FQF8_ZOAVI</name>
<proteinExistence type="predicted"/>
<accession>A0AAW1FQF8</accession>
<keyword evidence="2" id="KW-1185">Reference proteome</keyword>